<evidence type="ECO:0000256" key="1">
    <source>
        <dbReference type="SAM" id="MobiDB-lite"/>
    </source>
</evidence>
<organism evidence="2 3">
    <name type="scientific">Acropora cervicornis</name>
    <name type="common">Staghorn coral</name>
    <dbReference type="NCBI Taxonomy" id="6130"/>
    <lineage>
        <taxon>Eukaryota</taxon>
        <taxon>Metazoa</taxon>
        <taxon>Cnidaria</taxon>
        <taxon>Anthozoa</taxon>
        <taxon>Hexacorallia</taxon>
        <taxon>Scleractinia</taxon>
        <taxon>Astrocoeniina</taxon>
        <taxon>Acroporidae</taxon>
        <taxon>Acropora</taxon>
    </lineage>
</organism>
<reference evidence="2" key="2">
    <citation type="journal article" date="2023" name="Science">
        <title>Genomic signatures of disease resistance in endangered staghorn corals.</title>
        <authorList>
            <person name="Vollmer S.V."/>
            <person name="Selwyn J.D."/>
            <person name="Despard B.A."/>
            <person name="Roesel C.L."/>
        </authorList>
    </citation>
    <scope>NUCLEOTIDE SEQUENCE</scope>
    <source>
        <strain evidence="2">K2</strain>
    </source>
</reference>
<sequence>MTVVIKSQTQARQDKLRNVLACTAKQFGKKRGRKRRKENKGSFAPSPINPPEMSGLVFCRLQAHPSEHQLKVKN</sequence>
<dbReference type="Proteomes" id="UP001249851">
    <property type="component" value="Unassembled WGS sequence"/>
</dbReference>
<comment type="caution">
    <text evidence="2">The sequence shown here is derived from an EMBL/GenBank/DDBJ whole genome shotgun (WGS) entry which is preliminary data.</text>
</comment>
<feature type="region of interest" description="Disordered" evidence="1">
    <location>
        <begin position="27"/>
        <end position="55"/>
    </location>
</feature>
<dbReference type="AlphaFoldDB" id="A0AAD9QGA3"/>
<dbReference type="EMBL" id="JARQWQ010000035">
    <property type="protein sequence ID" value="KAK2560730.1"/>
    <property type="molecule type" value="Genomic_DNA"/>
</dbReference>
<feature type="compositionally biased region" description="Basic residues" evidence="1">
    <location>
        <begin position="27"/>
        <end position="38"/>
    </location>
</feature>
<gene>
    <name evidence="2" type="ORF">P5673_016506</name>
</gene>
<keyword evidence="3" id="KW-1185">Reference proteome</keyword>
<protein>
    <submittedName>
        <fullName evidence="2">Uncharacterized protein</fullName>
    </submittedName>
</protein>
<name>A0AAD9QGA3_ACRCE</name>
<evidence type="ECO:0000313" key="2">
    <source>
        <dbReference type="EMBL" id="KAK2560730.1"/>
    </source>
</evidence>
<proteinExistence type="predicted"/>
<accession>A0AAD9QGA3</accession>
<evidence type="ECO:0000313" key="3">
    <source>
        <dbReference type="Proteomes" id="UP001249851"/>
    </source>
</evidence>
<reference evidence="2" key="1">
    <citation type="journal article" date="2023" name="G3 (Bethesda)">
        <title>Whole genome assembly and annotation of the endangered Caribbean coral Acropora cervicornis.</title>
        <authorList>
            <person name="Selwyn J.D."/>
            <person name="Vollmer S.V."/>
        </authorList>
    </citation>
    <scope>NUCLEOTIDE SEQUENCE</scope>
    <source>
        <strain evidence="2">K2</strain>
    </source>
</reference>